<dbReference type="GO" id="GO:0003824">
    <property type="term" value="F:catalytic activity"/>
    <property type="evidence" value="ECO:0007669"/>
    <property type="project" value="InterPro"/>
</dbReference>
<organism evidence="2 3">
    <name type="scientific">Pseudogemmobacter humi</name>
    <dbReference type="NCBI Taxonomy" id="2483812"/>
    <lineage>
        <taxon>Bacteria</taxon>
        <taxon>Pseudomonadati</taxon>
        <taxon>Pseudomonadota</taxon>
        <taxon>Alphaproteobacteria</taxon>
        <taxon>Rhodobacterales</taxon>
        <taxon>Paracoccaceae</taxon>
        <taxon>Pseudogemmobacter</taxon>
    </lineage>
</organism>
<gene>
    <name evidence="2" type="ORF">XINFAN_00911</name>
</gene>
<dbReference type="InterPro" id="IPR036691">
    <property type="entry name" value="Endo/exonu/phosph_ase_sf"/>
</dbReference>
<feature type="domain" description="Endonuclease/exonuclease/phosphatase" evidence="1">
    <location>
        <begin position="2"/>
        <end position="287"/>
    </location>
</feature>
<dbReference type="SUPFAM" id="SSF56219">
    <property type="entry name" value="DNase I-like"/>
    <property type="match status" value="1"/>
</dbReference>
<proteinExistence type="predicted"/>
<accession>A0A3P5WVS4</accession>
<dbReference type="Gene3D" id="3.60.10.10">
    <property type="entry name" value="Endonuclease/exonuclease/phosphatase"/>
    <property type="match status" value="1"/>
</dbReference>
<dbReference type="InterPro" id="IPR005135">
    <property type="entry name" value="Endo/exonuclease/phosphatase"/>
</dbReference>
<dbReference type="AlphaFoldDB" id="A0A3P5WVS4"/>
<name>A0A3P5WVS4_9RHOB</name>
<reference evidence="2 3" key="1">
    <citation type="submission" date="2018-11" db="EMBL/GenBank/DDBJ databases">
        <authorList>
            <person name="Criscuolo A."/>
        </authorList>
    </citation>
    <scope>NUCLEOTIDE SEQUENCE [LARGE SCALE GENOMIC DNA]</scope>
    <source>
        <strain evidence="2">ACIP111625</strain>
    </source>
</reference>
<evidence type="ECO:0000313" key="2">
    <source>
        <dbReference type="EMBL" id="VDC23180.1"/>
    </source>
</evidence>
<evidence type="ECO:0000313" key="3">
    <source>
        <dbReference type="Proteomes" id="UP000277498"/>
    </source>
</evidence>
<dbReference type="Proteomes" id="UP000277498">
    <property type="component" value="Unassembled WGS sequence"/>
</dbReference>
<sequence>MLAALDADVLLLTGFDYDHGLVAARSFAERLAVIGPDYPHAFALRPNRGMQTGLDLDGDGRTGGPGDAQGWGWFSGQSGMLILSRLPLDTAAVRDFSGFLWTALPGAIPPHNMTPEALALQRLPTTGHWEVPLILPDGSRLSLLAFHATAPVFDGPEDRNGRRNHDETAFWLALLEGRLTEPPPPGPFVLLGTPNLDPEDGEGRPDAIRALLANPMLQDPGPRAEHFAPDPGQKGDPALDTAVFARTGGLRVSVILPSAGLDVTGAGLLRPAREDPLAAELAAASRHFPVWVEIRLR</sequence>
<dbReference type="EMBL" id="UXAW01000048">
    <property type="protein sequence ID" value="VDC23180.1"/>
    <property type="molecule type" value="Genomic_DNA"/>
</dbReference>
<protein>
    <recommendedName>
        <fullName evidence="1">Endonuclease/exonuclease/phosphatase domain-containing protein</fullName>
    </recommendedName>
</protein>
<dbReference type="Pfam" id="PF03372">
    <property type="entry name" value="Exo_endo_phos"/>
    <property type="match status" value="1"/>
</dbReference>
<keyword evidence="3" id="KW-1185">Reference proteome</keyword>
<evidence type="ECO:0000259" key="1">
    <source>
        <dbReference type="Pfam" id="PF03372"/>
    </source>
</evidence>